<dbReference type="KEGG" id="upv:EJN92_11710"/>
<dbReference type="InterPro" id="IPR050300">
    <property type="entry name" value="GDXG_lipolytic_enzyme"/>
</dbReference>
<feature type="domain" description="BD-FAE-like" evidence="3">
    <location>
        <begin position="51"/>
        <end position="263"/>
    </location>
</feature>
<name>A0A3Q9BSD9_9BURK</name>
<evidence type="ECO:0000256" key="1">
    <source>
        <dbReference type="ARBA" id="ARBA00022801"/>
    </source>
</evidence>
<dbReference type="Gene3D" id="3.40.50.1820">
    <property type="entry name" value="alpha/beta hydrolase"/>
    <property type="match status" value="1"/>
</dbReference>
<proteinExistence type="predicted"/>
<evidence type="ECO:0000313" key="5">
    <source>
        <dbReference type="Proteomes" id="UP000275663"/>
    </source>
</evidence>
<dbReference type="InterPro" id="IPR049492">
    <property type="entry name" value="BD-FAE-like_dom"/>
</dbReference>
<dbReference type="GO" id="GO:0016787">
    <property type="term" value="F:hydrolase activity"/>
    <property type="evidence" value="ECO:0007669"/>
    <property type="project" value="UniProtKB-KW"/>
</dbReference>
<protein>
    <submittedName>
        <fullName evidence="4">Alpha/beta hydrolase</fullName>
    </submittedName>
</protein>
<dbReference type="AlphaFoldDB" id="A0A3Q9BSD9"/>
<dbReference type="Pfam" id="PF20434">
    <property type="entry name" value="BD-FAE"/>
    <property type="match status" value="1"/>
</dbReference>
<dbReference type="PANTHER" id="PTHR48081:SF33">
    <property type="entry name" value="KYNURENINE FORMAMIDASE"/>
    <property type="match status" value="1"/>
</dbReference>
<gene>
    <name evidence="4" type="ORF">EJN92_11710</name>
</gene>
<dbReference type="SUPFAM" id="SSF53474">
    <property type="entry name" value="alpha/beta-Hydrolases"/>
    <property type="match status" value="1"/>
</dbReference>
<feature type="chain" id="PRO_5018704746" evidence="2">
    <location>
        <begin position="26"/>
        <end position="309"/>
    </location>
</feature>
<dbReference type="EMBL" id="CP034464">
    <property type="protein sequence ID" value="AZP12608.1"/>
    <property type="molecule type" value="Genomic_DNA"/>
</dbReference>
<evidence type="ECO:0000256" key="2">
    <source>
        <dbReference type="SAM" id="SignalP"/>
    </source>
</evidence>
<dbReference type="PANTHER" id="PTHR48081">
    <property type="entry name" value="AB HYDROLASE SUPERFAMILY PROTEIN C4A8.06C"/>
    <property type="match status" value="1"/>
</dbReference>
<evidence type="ECO:0000259" key="3">
    <source>
        <dbReference type="Pfam" id="PF20434"/>
    </source>
</evidence>
<dbReference type="Proteomes" id="UP000275663">
    <property type="component" value="Chromosome"/>
</dbReference>
<keyword evidence="2" id="KW-0732">Signal</keyword>
<accession>A0A3Q9BSD9</accession>
<reference evidence="4 5" key="1">
    <citation type="journal article" date="2011" name="Int. J. Syst. Evol. Microbiol.">
        <title>Description of Undibacterium oligocarboniphilum sp. nov., isolated from purified water, and Undibacterium pigrum strain CCUG 49012 as the type strain of Undibacterium parvum sp. nov., and emended descriptions of the genus Undibacterium and the species Undibacterium pigrum.</title>
        <authorList>
            <person name="Eder W."/>
            <person name="Wanner G."/>
            <person name="Ludwig W."/>
            <person name="Busse H.J."/>
            <person name="Ziemke-Kageler F."/>
            <person name="Lang E."/>
        </authorList>
    </citation>
    <scope>NUCLEOTIDE SEQUENCE [LARGE SCALE GENOMIC DNA]</scope>
    <source>
        <strain evidence="4 5">DSM 23061</strain>
    </source>
</reference>
<feature type="signal peptide" evidence="2">
    <location>
        <begin position="1"/>
        <end position="25"/>
    </location>
</feature>
<evidence type="ECO:0000313" key="4">
    <source>
        <dbReference type="EMBL" id="AZP12608.1"/>
    </source>
</evidence>
<keyword evidence="1 4" id="KW-0378">Hydrolase</keyword>
<organism evidence="4 5">
    <name type="scientific">Undibacterium parvum</name>
    <dbReference type="NCBI Taxonomy" id="401471"/>
    <lineage>
        <taxon>Bacteria</taxon>
        <taxon>Pseudomonadati</taxon>
        <taxon>Pseudomonadota</taxon>
        <taxon>Betaproteobacteria</taxon>
        <taxon>Burkholderiales</taxon>
        <taxon>Oxalobacteraceae</taxon>
        <taxon>Undibacterium</taxon>
    </lineage>
</organism>
<keyword evidence="5" id="KW-1185">Reference proteome</keyword>
<dbReference type="InterPro" id="IPR029058">
    <property type="entry name" value="AB_hydrolase_fold"/>
</dbReference>
<sequence>MRDVMKLFAGLLFLSTFFFSLASSAAQPEANYDLRRSLQYGTHDGVALTGDLYVPKAAGAHPVLVAVHGGDWQFADAQLYQYWGPYLAQRGYAVFAINYRLTKANQNLYPAALNDVRAAVQFLRERGASMQIDPNRIGLMGDSAGAHLAALAALTADQAAFSGSYADDVYARASSKVKVCVGIYGVYDMAAQWQYDSVHDASDNIAQMFLGTSLADNRRVYFDASPLSYVTRGNNQTAFFLAWGSKDDRVDSASQSGAFAKALQTSGFSVQSQVLPGAPHYWASDEIKSAHSYPGLMAPRLLKFLQEKL</sequence>